<evidence type="ECO:0000256" key="4">
    <source>
        <dbReference type="ARBA" id="ARBA00009760"/>
    </source>
</evidence>
<proteinExistence type="inferred from homology"/>
<comment type="function">
    <text evidence="1">Catalyzes the oxidation of uric acid to 5-hydroxyisourate, which is further processed to form (S)-allantoin.</text>
</comment>
<dbReference type="GO" id="GO:0004846">
    <property type="term" value="F:urate oxidase activity"/>
    <property type="evidence" value="ECO:0007669"/>
    <property type="project" value="UniProtKB-EC"/>
</dbReference>
<keyword evidence="8" id="KW-0560">Oxidoreductase</keyword>
<evidence type="ECO:0000256" key="12">
    <source>
        <dbReference type="SAM" id="MobiDB-lite"/>
    </source>
</evidence>
<evidence type="ECO:0000313" key="13">
    <source>
        <dbReference type="EMBL" id="KAI8042937.1"/>
    </source>
</evidence>
<comment type="catalytic activity">
    <reaction evidence="11">
        <text>urate + O2 + H2O = 5-hydroxyisourate + H2O2</text>
        <dbReference type="Rhea" id="RHEA:21368"/>
        <dbReference type="ChEBI" id="CHEBI:15377"/>
        <dbReference type="ChEBI" id="CHEBI:15379"/>
        <dbReference type="ChEBI" id="CHEBI:16240"/>
        <dbReference type="ChEBI" id="CHEBI:17775"/>
        <dbReference type="ChEBI" id="CHEBI:18072"/>
        <dbReference type="EC" id="1.7.3.3"/>
    </reaction>
</comment>
<dbReference type="PANTHER" id="PTHR42874">
    <property type="entry name" value="URICASE"/>
    <property type="match status" value="1"/>
</dbReference>
<accession>A0A9Q0BSG7</accession>
<reference evidence="13" key="1">
    <citation type="journal article" date="2023" name="Genome Biol. Evol.">
        <title>Long-read-based Genome Assembly of Drosophila gunungcola Reveals Fewer Chemosensory Genes in Flower-breeding Species.</title>
        <authorList>
            <person name="Negi A."/>
            <person name="Liao B.Y."/>
            <person name="Yeh S.D."/>
        </authorList>
    </citation>
    <scope>NUCLEOTIDE SEQUENCE</scope>
    <source>
        <strain evidence="13">Sukarami</strain>
    </source>
</reference>
<gene>
    <name evidence="13" type="ORF">M5D96_004261</name>
</gene>
<dbReference type="NCBIfam" id="TIGR03383">
    <property type="entry name" value="urate_oxi"/>
    <property type="match status" value="1"/>
</dbReference>
<dbReference type="EMBL" id="JAMKOV010000002">
    <property type="protein sequence ID" value="KAI8042937.1"/>
    <property type="molecule type" value="Genomic_DNA"/>
</dbReference>
<dbReference type="InterPro" id="IPR019842">
    <property type="entry name" value="Uricase_CS"/>
</dbReference>
<feature type="region of interest" description="Disordered" evidence="12">
    <location>
        <begin position="531"/>
        <end position="557"/>
    </location>
</feature>
<evidence type="ECO:0000256" key="9">
    <source>
        <dbReference type="ARBA" id="ARBA00023140"/>
    </source>
</evidence>
<evidence type="ECO:0000256" key="5">
    <source>
        <dbReference type="ARBA" id="ARBA00012598"/>
    </source>
</evidence>
<dbReference type="AlphaFoldDB" id="A0A9Q0BSG7"/>
<dbReference type="PANTHER" id="PTHR42874:SF1">
    <property type="entry name" value="URICASE"/>
    <property type="match status" value="1"/>
</dbReference>
<dbReference type="PRINTS" id="PR00093">
    <property type="entry name" value="URICASE"/>
</dbReference>
<evidence type="ECO:0000256" key="1">
    <source>
        <dbReference type="ARBA" id="ARBA00003860"/>
    </source>
</evidence>
<dbReference type="InterPro" id="IPR002042">
    <property type="entry name" value="Uricase"/>
</dbReference>
<dbReference type="Gene3D" id="3.10.270.10">
    <property type="entry name" value="Urate Oxidase"/>
    <property type="match status" value="2"/>
</dbReference>
<evidence type="ECO:0000256" key="6">
    <source>
        <dbReference type="ARBA" id="ARBA00017098"/>
    </source>
</evidence>
<dbReference type="GO" id="GO:0006145">
    <property type="term" value="P:purine nucleobase catabolic process"/>
    <property type="evidence" value="ECO:0007669"/>
    <property type="project" value="TreeGrafter"/>
</dbReference>
<comment type="subcellular location">
    <subcellularLocation>
        <location evidence="2">Peroxisome</location>
    </subcellularLocation>
</comment>
<name>A0A9Q0BSG7_9MUSC</name>
<dbReference type="Proteomes" id="UP001059596">
    <property type="component" value="Unassembled WGS sequence"/>
</dbReference>
<dbReference type="PROSITE" id="PS00366">
    <property type="entry name" value="URICASE"/>
    <property type="match status" value="1"/>
</dbReference>
<dbReference type="GO" id="GO:0005777">
    <property type="term" value="C:peroxisome"/>
    <property type="evidence" value="ECO:0007669"/>
    <property type="project" value="UniProtKB-SubCell"/>
</dbReference>
<dbReference type="GO" id="GO:0019628">
    <property type="term" value="P:urate catabolic process"/>
    <property type="evidence" value="ECO:0007669"/>
    <property type="project" value="TreeGrafter"/>
</dbReference>
<dbReference type="Pfam" id="PF01014">
    <property type="entry name" value="Uricase"/>
    <property type="match status" value="2"/>
</dbReference>
<organism evidence="13 14">
    <name type="scientific">Drosophila gunungcola</name>
    <name type="common">fruit fly</name>
    <dbReference type="NCBI Taxonomy" id="103775"/>
    <lineage>
        <taxon>Eukaryota</taxon>
        <taxon>Metazoa</taxon>
        <taxon>Ecdysozoa</taxon>
        <taxon>Arthropoda</taxon>
        <taxon>Hexapoda</taxon>
        <taxon>Insecta</taxon>
        <taxon>Pterygota</taxon>
        <taxon>Neoptera</taxon>
        <taxon>Endopterygota</taxon>
        <taxon>Diptera</taxon>
        <taxon>Brachycera</taxon>
        <taxon>Muscomorpha</taxon>
        <taxon>Ephydroidea</taxon>
        <taxon>Drosophilidae</taxon>
        <taxon>Drosophila</taxon>
        <taxon>Sophophora</taxon>
    </lineage>
</organism>
<keyword evidence="14" id="KW-1185">Reference proteome</keyword>
<comment type="pathway">
    <text evidence="3">Purine metabolism; urate degradation; (S)-allantoin from urate: step 1/3.</text>
</comment>
<sequence>MSQSQKKSDGMDGHDKPFQYEITDHGYGKDAVKVLHVSRKGPVHSIQEFEVGTHLKLYSKKDYYQGNNSDIVATDSQKNTVHFINKYSHVEEAHVHVEAYPWQRVCQDETKTILNGNCEKGDKGSCDFSSIDNRSLHNHAFIFTPTAQHYCDVVLRRKDPKQTVITGIKGLRVLKTTQSSFVNFVNDEFRSLPDQYDRIFSTVIDCSWEYSDTDSLDFLKAWQTVGVSSPSVQHTLYLSERQVLDVLPQVSVISMTMPNKHYFNFDTKPFQQITPGDNNEVFIPVDKPHGTIYAQSINVTMTNRLALHHILTTQLRKDWEQEDSAKSRLSQLSRRDRIKASLRSSQLPGRYLMPDTRKTYDNMVARIHTTMKSVRSPRRPRPTVPLPIAAVSIPTPGVAPPLPSKLVLKHIKRSKSGRIKGGGNSSKTSCAQGVAKRIKAKPLAAIKASLNQKSPKSKGFDQHNRIREVIQQKSVLETMLQQHKKLQNDRRTIVLDIQRMRADLDKIRTKLDTSLQCLNSTRTLFSAANKESAKKATVQPKPSHNMVTPTRRRSGGKRKIRISGIPMSRQSVLVNKAPILKSRVL</sequence>
<evidence type="ECO:0000313" key="14">
    <source>
        <dbReference type="Proteomes" id="UP001059596"/>
    </source>
</evidence>
<comment type="similarity">
    <text evidence="4">Belongs to the uricase family.</text>
</comment>
<protein>
    <recommendedName>
        <fullName evidence="6">Uricase</fullName>
        <ecNumber evidence="5">1.7.3.3</ecNumber>
    </recommendedName>
    <alternativeName>
        <fullName evidence="10">Urate oxidase</fullName>
    </alternativeName>
</protein>
<evidence type="ECO:0000256" key="10">
    <source>
        <dbReference type="ARBA" id="ARBA00031317"/>
    </source>
</evidence>
<evidence type="ECO:0000256" key="8">
    <source>
        <dbReference type="ARBA" id="ARBA00023002"/>
    </source>
</evidence>
<evidence type="ECO:0000256" key="3">
    <source>
        <dbReference type="ARBA" id="ARBA00004831"/>
    </source>
</evidence>
<evidence type="ECO:0000256" key="7">
    <source>
        <dbReference type="ARBA" id="ARBA00022631"/>
    </source>
</evidence>
<evidence type="ECO:0000256" key="2">
    <source>
        <dbReference type="ARBA" id="ARBA00004275"/>
    </source>
</evidence>
<dbReference type="SUPFAM" id="SSF55620">
    <property type="entry name" value="Tetrahydrobiopterin biosynthesis enzymes-like"/>
    <property type="match status" value="2"/>
</dbReference>
<dbReference type="EC" id="1.7.3.3" evidence="5"/>
<keyword evidence="7" id="KW-0659">Purine metabolism</keyword>
<keyword evidence="9" id="KW-0576">Peroxisome</keyword>
<evidence type="ECO:0000256" key="11">
    <source>
        <dbReference type="ARBA" id="ARBA00048818"/>
    </source>
</evidence>
<comment type="caution">
    <text evidence="13">The sequence shown here is derived from an EMBL/GenBank/DDBJ whole genome shotgun (WGS) entry which is preliminary data.</text>
</comment>